<dbReference type="Proteomes" id="UP000013909">
    <property type="component" value="Unassembled WGS sequence"/>
</dbReference>
<dbReference type="Pfam" id="PF08889">
    <property type="entry name" value="WbqC"/>
    <property type="match status" value="2"/>
</dbReference>
<gene>
    <name evidence="1" type="ORF">ADIS_4054</name>
</gene>
<keyword evidence="2" id="KW-1185">Reference proteome</keyword>
<accession>R7ZMM3</accession>
<dbReference type="RefSeq" id="WP_010856181.1">
    <property type="nucleotide sequence ID" value="NZ_AQHR01000107.1"/>
</dbReference>
<dbReference type="EMBL" id="AQHR01000107">
    <property type="protein sequence ID" value="EON75350.1"/>
    <property type="molecule type" value="Genomic_DNA"/>
</dbReference>
<dbReference type="PATRIC" id="fig|1288963.3.peg.4048"/>
<evidence type="ECO:0000313" key="2">
    <source>
        <dbReference type="Proteomes" id="UP000013909"/>
    </source>
</evidence>
<dbReference type="AlphaFoldDB" id="R7ZMM3"/>
<evidence type="ECO:0000313" key="1">
    <source>
        <dbReference type="EMBL" id="EON75350.1"/>
    </source>
</evidence>
<sequence length="212" mass="24586">MMSGVITDLYYLPNLEYFCMVKDFSQIHIQLEDRYVKQSYRNRCEIRLANKVEKLSVPVKEGTKGKPYESQEIDYRQKWVNVHLRGFQSAYGKAPFFEHLFPDLEAVIHSQPRFLWKLNLDLLTICLRFLNLCGKKAWVSKPNQKEGLLDLRGALDAKSKVLDGEYYTPVRYPQVFGLDFVPNLSIVDLLFCMGPDAKAILNLSAKNRLNNT</sequence>
<dbReference type="STRING" id="1232681.ADIS_4054"/>
<organism evidence="1 2">
    <name type="scientific">Lunatimonas lonarensis</name>
    <dbReference type="NCBI Taxonomy" id="1232681"/>
    <lineage>
        <taxon>Bacteria</taxon>
        <taxon>Pseudomonadati</taxon>
        <taxon>Bacteroidota</taxon>
        <taxon>Cytophagia</taxon>
        <taxon>Cytophagales</taxon>
        <taxon>Cyclobacteriaceae</taxon>
    </lineage>
</organism>
<dbReference type="InterPro" id="IPR014985">
    <property type="entry name" value="WbqC"/>
</dbReference>
<proteinExistence type="predicted"/>
<protein>
    <recommendedName>
        <fullName evidence="3">WbqC-like protein</fullName>
    </recommendedName>
</protein>
<comment type="caution">
    <text evidence="1">The sequence shown here is derived from an EMBL/GenBank/DDBJ whole genome shotgun (WGS) entry which is preliminary data.</text>
</comment>
<evidence type="ECO:0008006" key="3">
    <source>
        <dbReference type="Google" id="ProtNLM"/>
    </source>
</evidence>
<name>R7ZMM3_9BACT</name>
<reference evidence="1 2" key="1">
    <citation type="submission" date="2013-02" db="EMBL/GenBank/DDBJ databases">
        <title>A novel strain isolated from Lonar lake, Maharashtra, India.</title>
        <authorList>
            <person name="Singh A."/>
        </authorList>
    </citation>
    <scope>NUCLEOTIDE SEQUENCE [LARGE SCALE GENOMIC DNA]</scope>
    <source>
        <strain evidence="1 2">AK24</strain>
    </source>
</reference>